<dbReference type="Proteomes" id="UP000278886">
    <property type="component" value="Chromosome"/>
</dbReference>
<sequence length="28" mass="3069">MESGQRNVTLDNIHRLAAALGVSARELF</sequence>
<dbReference type="CDD" id="cd00093">
    <property type="entry name" value="HTH_XRE"/>
    <property type="match status" value="1"/>
</dbReference>
<dbReference type="SUPFAM" id="SSF47413">
    <property type="entry name" value="lambda repressor-like DNA-binding domains"/>
    <property type="match status" value="1"/>
</dbReference>
<dbReference type="Gene3D" id="1.10.260.40">
    <property type="entry name" value="lambda repressor-like DNA-binding domains"/>
    <property type="match status" value="1"/>
</dbReference>
<protein>
    <submittedName>
        <fullName evidence="2">XRE family transcriptional regulator</fullName>
    </submittedName>
</protein>
<accession>A0A387BAJ9</accession>
<name>A0A387BAJ9_9MICO</name>
<feature type="domain" description="HTH cro/C1-type" evidence="1">
    <location>
        <begin position="1"/>
        <end position="27"/>
    </location>
</feature>
<evidence type="ECO:0000313" key="3">
    <source>
        <dbReference type="Proteomes" id="UP000278886"/>
    </source>
</evidence>
<dbReference type="InterPro" id="IPR001387">
    <property type="entry name" value="Cro/C1-type_HTH"/>
</dbReference>
<proteinExistence type="predicted"/>
<organism evidence="2 3">
    <name type="scientific">Protaetiibacter intestinalis</name>
    <dbReference type="NCBI Taxonomy" id="2419774"/>
    <lineage>
        <taxon>Bacteria</taxon>
        <taxon>Bacillati</taxon>
        <taxon>Actinomycetota</taxon>
        <taxon>Actinomycetes</taxon>
        <taxon>Micrococcales</taxon>
        <taxon>Microbacteriaceae</taxon>
        <taxon>Protaetiibacter</taxon>
    </lineage>
</organism>
<dbReference type="GO" id="GO:0003677">
    <property type="term" value="F:DNA binding"/>
    <property type="evidence" value="ECO:0007669"/>
    <property type="project" value="InterPro"/>
</dbReference>
<dbReference type="Pfam" id="PF01381">
    <property type="entry name" value="HTH_3"/>
    <property type="match status" value="1"/>
</dbReference>
<gene>
    <name evidence="2" type="ORF">D7I47_01210</name>
</gene>
<keyword evidence="3" id="KW-1185">Reference proteome</keyword>
<dbReference type="InterPro" id="IPR010982">
    <property type="entry name" value="Lambda_DNA-bd_dom_sf"/>
</dbReference>
<dbReference type="PROSITE" id="PS50943">
    <property type="entry name" value="HTH_CROC1"/>
    <property type="match status" value="1"/>
</dbReference>
<dbReference type="KEGG" id="lyd:D7I47_01210"/>
<dbReference type="EMBL" id="CP032630">
    <property type="protein sequence ID" value="AYF99383.1"/>
    <property type="molecule type" value="Genomic_DNA"/>
</dbReference>
<evidence type="ECO:0000259" key="1">
    <source>
        <dbReference type="PROSITE" id="PS50943"/>
    </source>
</evidence>
<dbReference type="AlphaFoldDB" id="A0A387BAJ9"/>
<evidence type="ECO:0000313" key="2">
    <source>
        <dbReference type="EMBL" id="AYF99383.1"/>
    </source>
</evidence>
<reference evidence="3" key="1">
    <citation type="submission" date="2018-09" db="EMBL/GenBank/DDBJ databases">
        <title>Genome sequencing of strain 2DFWR-13.</title>
        <authorList>
            <person name="Heo J."/>
            <person name="Kim S.-J."/>
            <person name="Kwon S.-W."/>
        </authorList>
    </citation>
    <scope>NUCLEOTIDE SEQUENCE [LARGE SCALE GENOMIC DNA]</scope>
    <source>
        <strain evidence="3">2DFWR-13</strain>
    </source>
</reference>